<feature type="DNA-binding region" description="H-T-H motif" evidence="4">
    <location>
        <begin position="32"/>
        <end position="51"/>
    </location>
</feature>
<comment type="caution">
    <text evidence="6">The sequence shown here is derived from an EMBL/GenBank/DDBJ whole genome shotgun (WGS) entry which is preliminary data.</text>
</comment>
<evidence type="ECO:0000259" key="5">
    <source>
        <dbReference type="PROSITE" id="PS50977"/>
    </source>
</evidence>
<evidence type="ECO:0000256" key="1">
    <source>
        <dbReference type="ARBA" id="ARBA00023015"/>
    </source>
</evidence>
<keyword evidence="1" id="KW-0805">Transcription regulation</keyword>
<dbReference type="EMBL" id="BAABKY010000006">
    <property type="protein sequence ID" value="GAA5082763.1"/>
    <property type="molecule type" value="Genomic_DNA"/>
</dbReference>
<dbReference type="RefSeq" id="WP_158983905.1">
    <property type="nucleotide sequence ID" value="NZ_BAABKY010000006.1"/>
</dbReference>
<evidence type="ECO:0000256" key="4">
    <source>
        <dbReference type="PROSITE-ProRule" id="PRU00335"/>
    </source>
</evidence>
<name>A0ABP9LPC4_9GAMM</name>
<dbReference type="PRINTS" id="PR00455">
    <property type="entry name" value="HTHTETR"/>
</dbReference>
<feature type="domain" description="HTH tetR-type" evidence="5">
    <location>
        <begin position="9"/>
        <end position="69"/>
    </location>
</feature>
<dbReference type="Gene3D" id="1.10.357.10">
    <property type="entry name" value="Tetracycline Repressor, domain 2"/>
    <property type="match status" value="1"/>
</dbReference>
<dbReference type="PANTHER" id="PTHR47506">
    <property type="entry name" value="TRANSCRIPTIONAL REGULATORY PROTEIN"/>
    <property type="match status" value="1"/>
</dbReference>
<dbReference type="Pfam" id="PF21993">
    <property type="entry name" value="TetR_C_13_2"/>
    <property type="match status" value="1"/>
</dbReference>
<dbReference type="InterPro" id="IPR009057">
    <property type="entry name" value="Homeodomain-like_sf"/>
</dbReference>
<reference evidence="7" key="1">
    <citation type="journal article" date="2019" name="Int. J. Syst. Evol. Microbiol.">
        <title>The Global Catalogue of Microorganisms (GCM) 10K type strain sequencing project: providing services to taxonomists for standard genome sequencing and annotation.</title>
        <authorList>
            <consortium name="The Broad Institute Genomics Platform"/>
            <consortium name="The Broad Institute Genome Sequencing Center for Infectious Disease"/>
            <person name="Wu L."/>
            <person name="Ma J."/>
        </authorList>
    </citation>
    <scope>NUCLEOTIDE SEQUENCE [LARGE SCALE GENOMIC DNA]</scope>
    <source>
        <strain evidence="7">JCM 19212</strain>
    </source>
</reference>
<keyword evidence="3" id="KW-0804">Transcription</keyword>
<dbReference type="SUPFAM" id="SSF48498">
    <property type="entry name" value="Tetracyclin repressor-like, C-terminal domain"/>
    <property type="match status" value="1"/>
</dbReference>
<dbReference type="InterPro" id="IPR001647">
    <property type="entry name" value="HTH_TetR"/>
</dbReference>
<dbReference type="PANTHER" id="PTHR47506:SF7">
    <property type="entry name" value="TRANSCRIPTIONAL REGULATORY PROTEIN"/>
    <property type="match status" value="1"/>
</dbReference>
<evidence type="ECO:0000313" key="6">
    <source>
        <dbReference type="EMBL" id="GAA5082763.1"/>
    </source>
</evidence>
<keyword evidence="7" id="KW-1185">Reference proteome</keyword>
<protein>
    <submittedName>
        <fullName evidence="6">TetR/AcrR family transcriptional regulator</fullName>
    </submittedName>
</protein>
<dbReference type="InterPro" id="IPR054156">
    <property type="entry name" value="YxaF_TetR_C"/>
</dbReference>
<evidence type="ECO:0000256" key="2">
    <source>
        <dbReference type="ARBA" id="ARBA00023125"/>
    </source>
</evidence>
<evidence type="ECO:0000256" key="3">
    <source>
        <dbReference type="ARBA" id="ARBA00023163"/>
    </source>
</evidence>
<evidence type="ECO:0000313" key="7">
    <source>
        <dbReference type="Proteomes" id="UP001501083"/>
    </source>
</evidence>
<sequence length="200" mass="21888">MRYDPDHKQQTRDRVLRAAARAIRDDGPHRVAVAGVMREAGLTHGGFYAHFRSKGELVAAAITRMFDDAFRTWQRCSEQPDARALADYIGLYLSMAHRDAPGKGCPIAALSSDLPRLEPESRDAFAAGARRLADALAQPLGRLGHEDADVLASSVLAELVGAITLARCEPSRTRAIAHLDASRMQLLRRLDLNDLPENPA</sequence>
<keyword evidence="2 4" id="KW-0238">DNA-binding</keyword>
<gene>
    <name evidence="6" type="ORF">GCM10025759_34900</name>
</gene>
<dbReference type="InterPro" id="IPR036271">
    <property type="entry name" value="Tet_transcr_reg_TetR-rel_C_sf"/>
</dbReference>
<dbReference type="Proteomes" id="UP001501083">
    <property type="component" value="Unassembled WGS sequence"/>
</dbReference>
<dbReference type="Gene3D" id="1.10.10.60">
    <property type="entry name" value="Homeodomain-like"/>
    <property type="match status" value="1"/>
</dbReference>
<dbReference type="SUPFAM" id="SSF46689">
    <property type="entry name" value="Homeodomain-like"/>
    <property type="match status" value="1"/>
</dbReference>
<accession>A0ABP9LPC4</accession>
<dbReference type="Pfam" id="PF00440">
    <property type="entry name" value="TetR_N"/>
    <property type="match status" value="1"/>
</dbReference>
<dbReference type="PROSITE" id="PS50977">
    <property type="entry name" value="HTH_TETR_2"/>
    <property type="match status" value="1"/>
</dbReference>
<proteinExistence type="predicted"/>
<organism evidence="6 7">
    <name type="scientific">Lysobacter panacisoli</name>
    <dbReference type="NCBI Taxonomy" id="1255263"/>
    <lineage>
        <taxon>Bacteria</taxon>
        <taxon>Pseudomonadati</taxon>
        <taxon>Pseudomonadota</taxon>
        <taxon>Gammaproteobacteria</taxon>
        <taxon>Lysobacterales</taxon>
        <taxon>Lysobacteraceae</taxon>
        <taxon>Lysobacter</taxon>
    </lineage>
</organism>